<evidence type="ECO:0000256" key="5">
    <source>
        <dbReference type="ARBA" id="ARBA00012550"/>
    </source>
</evidence>
<dbReference type="InterPro" id="IPR011060">
    <property type="entry name" value="RibuloseP-bd_barrel"/>
</dbReference>
<keyword evidence="9 11" id="KW-0413">Isomerase</keyword>
<gene>
    <name evidence="11" type="ORF">EVJ48_04875</name>
</gene>
<dbReference type="GO" id="GO:0000105">
    <property type="term" value="P:L-histidine biosynthetic process"/>
    <property type="evidence" value="ECO:0007669"/>
    <property type="project" value="UniProtKB-UniPathway"/>
</dbReference>
<dbReference type="EMBL" id="SHMQ01000010">
    <property type="protein sequence ID" value="RZV39529.1"/>
    <property type="molecule type" value="Genomic_DNA"/>
</dbReference>
<dbReference type="Gene3D" id="3.20.20.70">
    <property type="entry name" value="Aldolase class I"/>
    <property type="match status" value="1"/>
</dbReference>
<proteinExistence type="inferred from homology"/>
<accession>A0A520XEA2</accession>
<dbReference type="SUPFAM" id="SSF51366">
    <property type="entry name" value="Ribulose-phoshate binding barrel"/>
    <property type="match status" value="1"/>
</dbReference>
<keyword evidence="8 10" id="KW-0368">Histidine biosynthesis</keyword>
<comment type="caution">
    <text evidence="11">The sequence shown here is derived from an EMBL/GenBank/DDBJ whole genome shotgun (WGS) entry which is preliminary data.</text>
</comment>
<dbReference type="GO" id="GO:0003949">
    <property type="term" value="F:1-(5-phosphoribosyl)-5-[(5-phosphoribosylamino)methylideneamino]imidazole-4-carboxamide isomerase activity"/>
    <property type="evidence" value="ECO:0007669"/>
    <property type="project" value="UniProtKB-EC"/>
</dbReference>
<protein>
    <recommendedName>
        <fullName evidence="5">1-(5-phosphoribosyl)-5-[(5-phosphoribosylamino)methylideneamino]imidazole-4-carboxamideisomerase</fullName>
        <ecNumber evidence="5">5.3.1.16</ecNumber>
    </recommendedName>
</protein>
<dbReference type="Proteomes" id="UP000322454">
    <property type="component" value="Unassembled WGS sequence"/>
</dbReference>
<evidence type="ECO:0000256" key="4">
    <source>
        <dbReference type="ARBA" id="ARBA00009667"/>
    </source>
</evidence>
<dbReference type="PANTHER" id="PTHR43090:SF2">
    <property type="entry name" value="1-(5-PHOSPHORIBOSYL)-5-[(5-PHOSPHORIBOSYLAMINO)METHYLIDENEAMINO] IMIDAZOLE-4-CARBOXAMIDE ISOMERASE"/>
    <property type="match status" value="1"/>
</dbReference>
<dbReference type="AlphaFoldDB" id="A0A520XEA2"/>
<evidence type="ECO:0000256" key="6">
    <source>
        <dbReference type="ARBA" id="ARBA00022490"/>
    </source>
</evidence>
<dbReference type="GO" id="GO:0000162">
    <property type="term" value="P:L-tryptophan biosynthetic process"/>
    <property type="evidence" value="ECO:0007669"/>
    <property type="project" value="TreeGrafter"/>
</dbReference>
<dbReference type="Pfam" id="PF00977">
    <property type="entry name" value="His_biosynth"/>
    <property type="match status" value="1"/>
</dbReference>
<dbReference type="EC" id="5.3.1.16" evidence="5"/>
<dbReference type="FunFam" id="3.20.20.70:FF:000009">
    <property type="entry name" value="1-(5-phosphoribosyl)-5-[(5-phosphoribosylamino)methylideneamino] imidazole-4-carboxamide isomerase"/>
    <property type="match status" value="1"/>
</dbReference>
<evidence type="ECO:0000256" key="10">
    <source>
        <dbReference type="RuleBase" id="RU003657"/>
    </source>
</evidence>
<dbReference type="InterPro" id="IPR006062">
    <property type="entry name" value="His_biosynth"/>
</dbReference>
<dbReference type="InterPro" id="IPR044524">
    <property type="entry name" value="Isoase_HisA-like"/>
</dbReference>
<dbReference type="PANTHER" id="PTHR43090">
    <property type="entry name" value="1-(5-PHOSPHORIBOSYL)-5-[(5-PHOSPHORIBOSYLAMINO)METHYLIDENEAMINO] IMIDAZOLE-4-CARBOXAMIDE ISOMERASE"/>
    <property type="match status" value="1"/>
</dbReference>
<dbReference type="GO" id="GO:0005737">
    <property type="term" value="C:cytoplasm"/>
    <property type="evidence" value="ECO:0007669"/>
    <property type="project" value="UniProtKB-SubCell"/>
</dbReference>
<comment type="catalytic activity">
    <reaction evidence="1">
        <text>1-(5-phospho-beta-D-ribosyl)-5-[(5-phospho-beta-D-ribosylamino)methylideneamino]imidazole-4-carboxamide = 5-[(5-phospho-1-deoxy-D-ribulos-1-ylimino)methylamino]-1-(5-phospho-beta-D-ribosyl)imidazole-4-carboxamide</text>
        <dbReference type="Rhea" id="RHEA:15469"/>
        <dbReference type="ChEBI" id="CHEBI:58435"/>
        <dbReference type="ChEBI" id="CHEBI:58525"/>
        <dbReference type="EC" id="5.3.1.16"/>
    </reaction>
</comment>
<keyword evidence="6" id="KW-0963">Cytoplasm</keyword>
<comment type="subcellular location">
    <subcellularLocation>
        <location evidence="2">Cytoplasm</location>
    </subcellularLocation>
</comment>
<evidence type="ECO:0000313" key="11">
    <source>
        <dbReference type="EMBL" id="RZV39529.1"/>
    </source>
</evidence>
<evidence type="ECO:0000256" key="3">
    <source>
        <dbReference type="ARBA" id="ARBA00005133"/>
    </source>
</evidence>
<keyword evidence="7 10" id="KW-0028">Amino-acid biosynthesis</keyword>
<comment type="pathway">
    <text evidence="3">Amino-acid biosynthesis; L-histidine biosynthesis; L-histidine from 5-phospho-alpha-D-ribose 1-diphosphate: step 4/9.</text>
</comment>
<comment type="similarity">
    <text evidence="4 10">Belongs to the HisA/HisF family.</text>
</comment>
<dbReference type="CDD" id="cd04732">
    <property type="entry name" value="HisA"/>
    <property type="match status" value="1"/>
</dbReference>
<evidence type="ECO:0000256" key="1">
    <source>
        <dbReference type="ARBA" id="ARBA00000901"/>
    </source>
</evidence>
<feature type="non-terminal residue" evidence="11">
    <location>
        <position position="204"/>
    </location>
</feature>
<organism evidence="11 12">
    <name type="scientific">Candidatus Acidulodesulfobacterium acidiphilum</name>
    <dbReference type="NCBI Taxonomy" id="2597224"/>
    <lineage>
        <taxon>Bacteria</taxon>
        <taxon>Deltaproteobacteria</taxon>
        <taxon>Candidatus Acidulodesulfobacterales</taxon>
        <taxon>Candidatus Acidulodesulfobacterium</taxon>
    </lineage>
</organism>
<evidence type="ECO:0000256" key="7">
    <source>
        <dbReference type="ARBA" id="ARBA00022605"/>
    </source>
</evidence>
<name>A0A520XEA2_9DELT</name>
<evidence type="ECO:0000256" key="2">
    <source>
        <dbReference type="ARBA" id="ARBA00004496"/>
    </source>
</evidence>
<sequence length="204" mass="22345">MIIIPAVDILGSKCVRLTMGDYDVKKEYQISPVEAALDWQSKGAKRLHIVDLDGAKSGNTDNYEIIRDIIKSVNIPVEVGGGIRNNEVIDRYFNAGASYIVLGSILFKDINCVKDSLAKYRGRIIGGIDLYDDKIAISGWKEYVEIPAGEAVKSLKEKYGIGTFIFTDIKKDGMLEGVNLNLVTELAKLKVDIIASGGVSEIDD</sequence>
<evidence type="ECO:0000256" key="9">
    <source>
        <dbReference type="ARBA" id="ARBA00023235"/>
    </source>
</evidence>
<dbReference type="InterPro" id="IPR013785">
    <property type="entry name" value="Aldolase_TIM"/>
</dbReference>
<reference evidence="11 12" key="1">
    <citation type="submission" date="2019-01" db="EMBL/GenBank/DDBJ databases">
        <title>Insights into ecological role of a new deltaproteobacterial order Candidatus Sinidesulfobacterales (Sva0485) by metagenomics and metatranscriptomics.</title>
        <authorList>
            <person name="Tan S."/>
            <person name="Liu J."/>
            <person name="Fang Y."/>
            <person name="Hedlund B."/>
            <person name="Lian Z.-H."/>
            <person name="Huang L.-Y."/>
            <person name="Li J.-T."/>
            <person name="Huang L.-N."/>
            <person name="Li W.-J."/>
            <person name="Jiang H.-C."/>
            <person name="Dong H.-L."/>
            <person name="Shu W.-S."/>
        </authorList>
    </citation>
    <scope>NUCLEOTIDE SEQUENCE [LARGE SCALE GENOMIC DNA]</scope>
    <source>
        <strain evidence="11">AP4</strain>
    </source>
</reference>
<dbReference type="UniPathway" id="UPA00031">
    <property type="reaction ID" value="UER00009"/>
</dbReference>
<evidence type="ECO:0000256" key="8">
    <source>
        <dbReference type="ARBA" id="ARBA00023102"/>
    </source>
</evidence>
<evidence type="ECO:0000313" key="12">
    <source>
        <dbReference type="Proteomes" id="UP000322454"/>
    </source>
</evidence>
<dbReference type="InterPro" id="IPR023016">
    <property type="entry name" value="HisA/PriA"/>
</dbReference>